<sequence>MANRQNSSSVVILNKEIDQIIALCTHINQMATNLRVAHLSNISYATENIETCYETLLSMAEDIEGSALLLETLLPIEQKNLLLINRTKSKRIHYTRDELLERRKYVTSTLKDQVGNLLKQVVDCESNDSTSYWNEKSFIDQHLVNNSSPESHTYKILHIPIDSQCYEKEKVDDISCDHGYHESYQTGSSSPEQCLSDASIHQDYMFKQLPFFVTKCKTLGDGFMVEMNVDGSDEDGR</sequence>
<organism evidence="1 2">
    <name type="scientific">Adineta steineri</name>
    <dbReference type="NCBI Taxonomy" id="433720"/>
    <lineage>
        <taxon>Eukaryota</taxon>
        <taxon>Metazoa</taxon>
        <taxon>Spiralia</taxon>
        <taxon>Gnathifera</taxon>
        <taxon>Rotifera</taxon>
        <taxon>Eurotatoria</taxon>
        <taxon>Bdelloidea</taxon>
        <taxon>Adinetida</taxon>
        <taxon>Adinetidae</taxon>
        <taxon>Adineta</taxon>
    </lineage>
</organism>
<dbReference type="EMBL" id="CAJNOG010000016">
    <property type="protein sequence ID" value="CAF0760525.1"/>
    <property type="molecule type" value="Genomic_DNA"/>
</dbReference>
<comment type="caution">
    <text evidence="1">The sequence shown here is derived from an EMBL/GenBank/DDBJ whole genome shotgun (WGS) entry which is preliminary data.</text>
</comment>
<dbReference type="AlphaFoldDB" id="A0A813Q1W8"/>
<gene>
    <name evidence="1" type="ORF">JYZ213_LOCUS3033</name>
</gene>
<accession>A0A813Q1W8</accession>
<evidence type="ECO:0000313" key="2">
    <source>
        <dbReference type="Proteomes" id="UP000663845"/>
    </source>
</evidence>
<name>A0A813Q1W8_9BILA</name>
<reference evidence="1" key="1">
    <citation type="submission" date="2021-02" db="EMBL/GenBank/DDBJ databases">
        <authorList>
            <person name="Nowell W R."/>
        </authorList>
    </citation>
    <scope>NUCLEOTIDE SEQUENCE</scope>
</reference>
<protein>
    <submittedName>
        <fullName evidence="1">Uncharacterized protein</fullName>
    </submittedName>
</protein>
<evidence type="ECO:0000313" key="1">
    <source>
        <dbReference type="EMBL" id="CAF0760525.1"/>
    </source>
</evidence>
<proteinExistence type="predicted"/>
<dbReference type="Proteomes" id="UP000663845">
    <property type="component" value="Unassembled WGS sequence"/>
</dbReference>